<dbReference type="PANTHER" id="PTHR22617">
    <property type="entry name" value="CHEMOTAXIS SENSOR HISTIDINE KINASE-RELATED"/>
    <property type="match status" value="1"/>
</dbReference>
<dbReference type="Pfam" id="PF01584">
    <property type="entry name" value="CheW"/>
    <property type="match status" value="1"/>
</dbReference>
<dbReference type="PANTHER" id="PTHR22617:SF23">
    <property type="entry name" value="CHEMOTAXIS PROTEIN CHEW"/>
    <property type="match status" value="1"/>
</dbReference>
<gene>
    <name evidence="2" type="ORF">A2557_13750</name>
</gene>
<protein>
    <recommendedName>
        <fullName evidence="1">CheW-like domain-containing protein</fullName>
    </recommendedName>
</protein>
<dbReference type="GO" id="GO:0007165">
    <property type="term" value="P:signal transduction"/>
    <property type="evidence" value="ECO:0007669"/>
    <property type="project" value="InterPro"/>
</dbReference>
<proteinExistence type="predicted"/>
<evidence type="ECO:0000259" key="1">
    <source>
        <dbReference type="PROSITE" id="PS50851"/>
    </source>
</evidence>
<evidence type="ECO:0000313" key="2">
    <source>
        <dbReference type="EMBL" id="OGH03810.1"/>
    </source>
</evidence>
<dbReference type="SMART" id="SM00260">
    <property type="entry name" value="CheW"/>
    <property type="match status" value="1"/>
</dbReference>
<comment type="caution">
    <text evidence="2">The sequence shown here is derived from an EMBL/GenBank/DDBJ whole genome shotgun (WGS) entry which is preliminary data.</text>
</comment>
<evidence type="ECO:0000313" key="3">
    <source>
        <dbReference type="Proteomes" id="UP000177583"/>
    </source>
</evidence>
<accession>A0A1F6H0J9</accession>
<dbReference type="EMBL" id="MFNF01000012">
    <property type="protein sequence ID" value="OGH03810.1"/>
    <property type="molecule type" value="Genomic_DNA"/>
</dbReference>
<reference evidence="2 3" key="1">
    <citation type="journal article" date="2016" name="Nat. Commun.">
        <title>Thousands of microbial genomes shed light on interconnected biogeochemical processes in an aquifer system.</title>
        <authorList>
            <person name="Anantharaman K."/>
            <person name="Brown C.T."/>
            <person name="Hug L.A."/>
            <person name="Sharon I."/>
            <person name="Castelle C.J."/>
            <person name="Probst A.J."/>
            <person name="Thomas B.C."/>
            <person name="Singh A."/>
            <person name="Wilkins M.J."/>
            <person name="Karaoz U."/>
            <person name="Brodie E.L."/>
            <person name="Williams K.H."/>
            <person name="Hubbard S.S."/>
            <person name="Banfield J.F."/>
        </authorList>
    </citation>
    <scope>NUCLEOTIDE SEQUENCE [LARGE SCALE GENOMIC DNA]</scope>
</reference>
<dbReference type="PROSITE" id="PS50851">
    <property type="entry name" value="CHEW"/>
    <property type="match status" value="1"/>
</dbReference>
<dbReference type="InterPro" id="IPR002545">
    <property type="entry name" value="CheW-lke_dom"/>
</dbReference>
<name>A0A1F6H0J9_9PROT</name>
<dbReference type="GO" id="GO:0006935">
    <property type="term" value="P:chemotaxis"/>
    <property type="evidence" value="ECO:0007669"/>
    <property type="project" value="InterPro"/>
</dbReference>
<dbReference type="Gene3D" id="2.40.50.180">
    <property type="entry name" value="CheA-289, Domain 4"/>
    <property type="match status" value="1"/>
</dbReference>
<dbReference type="Proteomes" id="UP000177583">
    <property type="component" value="Unassembled WGS sequence"/>
</dbReference>
<organism evidence="2 3">
    <name type="scientific">Candidatus Lambdaproteobacteria bacterium RIFOXYD2_FULL_56_26</name>
    <dbReference type="NCBI Taxonomy" id="1817773"/>
    <lineage>
        <taxon>Bacteria</taxon>
        <taxon>Pseudomonadati</taxon>
        <taxon>Pseudomonadota</taxon>
        <taxon>Candidatus Lambdaproteobacteria</taxon>
    </lineage>
</organism>
<dbReference type="GO" id="GO:0005829">
    <property type="term" value="C:cytosol"/>
    <property type="evidence" value="ECO:0007669"/>
    <property type="project" value="TreeGrafter"/>
</dbReference>
<feature type="domain" description="CheW-like" evidence="1">
    <location>
        <begin position="10"/>
        <end position="149"/>
    </location>
</feature>
<dbReference type="Gene3D" id="2.30.30.40">
    <property type="entry name" value="SH3 Domains"/>
    <property type="match status" value="1"/>
</dbReference>
<dbReference type="SUPFAM" id="SSF50341">
    <property type="entry name" value="CheW-like"/>
    <property type="match status" value="1"/>
</dbReference>
<dbReference type="AlphaFoldDB" id="A0A1F6H0J9"/>
<sequence>MATYQENYEQLKVMRFSVGTIGFAIAITEIREVISPTEIRKIPKAPNFIEGVLSLRGEIIPVVDLRRLFEVDSQGTDYRIILRAVKGVTIGYMVDQVSNVVQIEKKNILPRPPVIIQGLSKECIYGLFDQEEDNVLLIDLSKAISGKEVEALNSLVNQHS</sequence>
<dbReference type="InterPro" id="IPR036061">
    <property type="entry name" value="CheW-like_dom_sf"/>
</dbReference>
<dbReference type="InterPro" id="IPR039315">
    <property type="entry name" value="CheW"/>
</dbReference>